<evidence type="ECO:0000313" key="1">
    <source>
        <dbReference type="WBParaSite" id="MCU_013465-RA"/>
    </source>
</evidence>
<organism evidence="1">
    <name type="scientific">Mesocestoides corti</name>
    <name type="common">Flatworm</name>
    <dbReference type="NCBI Taxonomy" id="53468"/>
    <lineage>
        <taxon>Eukaryota</taxon>
        <taxon>Metazoa</taxon>
        <taxon>Spiralia</taxon>
        <taxon>Lophotrochozoa</taxon>
        <taxon>Platyhelminthes</taxon>
        <taxon>Cestoda</taxon>
        <taxon>Eucestoda</taxon>
        <taxon>Cyclophyllidea</taxon>
        <taxon>Mesocestoididae</taxon>
        <taxon>Mesocestoides</taxon>
    </lineage>
</organism>
<name>A0A5K3FZ24_MESCO</name>
<reference evidence="1" key="1">
    <citation type="submission" date="2019-11" db="UniProtKB">
        <authorList>
            <consortium name="WormBaseParasite"/>
        </authorList>
    </citation>
    <scope>IDENTIFICATION</scope>
</reference>
<dbReference type="AlphaFoldDB" id="A0A5K3FZ24"/>
<accession>A0A5K3FZ24</accession>
<proteinExistence type="predicted"/>
<protein>
    <submittedName>
        <fullName evidence="1">KxDL domain-containing protein</fullName>
    </submittedName>
</protein>
<dbReference type="WBParaSite" id="MCU_013465-RA">
    <property type="protein sequence ID" value="MCU_013465-RA"/>
    <property type="gene ID" value="MCU_013465"/>
</dbReference>
<sequence>MAVSTLQQLENLERRLNIAVKFLQPDENPATPPHATVDRREAENIVAKYDPSMVVRVREVFTEMDRIAAKLKSVIGDLKKLQEEWRLYASDVDAFRTWLLDRLSLSALGGRGNALASVRQAGERLQRLRHTYRKLTQNALSVDPILEKLDEQYQDLLYRLSRHEGH</sequence>